<dbReference type="PANTHER" id="PTHR31528">
    <property type="entry name" value="4-AMINO-5-HYDROXYMETHYL-2-METHYLPYRIMIDINE PHOSPHATE SYNTHASE THI11-RELATED"/>
    <property type="match status" value="1"/>
</dbReference>
<dbReference type="Gene3D" id="3.40.190.10">
    <property type="entry name" value="Periplasmic binding protein-like II"/>
    <property type="match status" value="2"/>
</dbReference>
<proteinExistence type="predicted"/>
<comment type="caution">
    <text evidence="2">The sequence shown here is derived from an EMBL/GenBank/DDBJ whole genome shotgun (WGS) entry which is preliminary data.</text>
</comment>
<evidence type="ECO:0000313" key="2">
    <source>
        <dbReference type="EMBL" id="KKO03694.1"/>
    </source>
</evidence>
<sequence>MRNTHKPLISSAKHCLSVLAGSLAVAGSLSAPVMAADLDEVVFGTNWFAQAEHGGFYQAKATGIYEKYGLDVSIEMGGPQVNGMQLLVAGKRDFSMGYPIGNIKAVEEGLPVKTVAAAFQRDPQALIAHANVTSLEQIKEEGRPVYIAAFANTTFWPWLKSKYGYTDDMIRPYTFSVAPFLADESIVQQGYLSSEPFAMEKAGVEPSVFLLADYGYPAYATTIETTDKMIEEDPDLVRRFVQASMEGWDSYFKDPAPGNKLIQEANPEMTDEQITYSIEKMRAYNLVTGGDAATGGIGVMTDARWTKIHEFMLAAGLVSEDLDIHDVYSLDFLPQEPVLP</sequence>
<accession>A0A0F9YGX8</accession>
<organism evidence="2">
    <name type="scientific">marine sediment metagenome</name>
    <dbReference type="NCBI Taxonomy" id="412755"/>
    <lineage>
        <taxon>unclassified sequences</taxon>
        <taxon>metagenomes</taxon>
        <taxon>ecological metagenomes</taxon>
    </lineage>
</organism>
<reference evidence="2" key="1">
    <citation type="journal article" date="2015" name="Nature">
        <title>Complex archaea that bridge the gap between prokaryotes and eukaryotes.</title>
        <authorList>
            <person name="Spang A."/>
            <person name="Saw J.H."/>
            <person name="Jorgensen S.L."/>
            <person name="Zaremba-Niedzwiedzka K."/>
            <person name="Martijn J."/>
            <person name="Lind A.E."/>
            <person name="van Eijk R."/>
            <person name="Schleper C."/>
            <person name="Guy L."/>
            <person name="Ettema T.J."/>
        </authorList>
    </citation>
    <scope>NUCLEOTIDE SEQUENCE</scope>
</reference>
<dbReference type="GO" id="GO:0009228">
    <property type="term" value="P:thiamine biosynthetic process"/>
    <property type="evidence" value="ECO:0007669"/>
    <property type="project" value="InterPro"/>
</dbReference>
<dbReference type="InterPro" id="IPR015168">
    <property type="entry name" value="SsuA/THI5"/>
</dbReference>
<name>A0A0F9YGX8_9ZZZZ</name>
<dbReference type="EMBL" id="LAZR01000025">
    <property type="protein sequence ID" value="KKO03694.1"/>
    <property type="molecule type" value="Genomic_DNA"/>
</dbReference>
<gene>
    <name evidence="2" type="ORF">LCGC14_0091210</name>
</gene>
<protein>
    <recommendedName>
        <fullName evidence="1">SsuA/THI5-like domain-containing protein</fullName>
    </recommendedName>
</protein>
<dbReference type="AlphaFoldDB" id="A0A0F9YGX8"/>
<dbReference type="Pfam" id="PF09084">
    <property type="entry name" value="NMT1"/>
    <property type="match status" value="1"/>
</dbReference>
<dbReference type="PANTHER" id="PTHR31528:SF3">
    <property type="entry name" value="THIAMINE BIOSYNTHESIS PROTEIN HI_0357-RELATED"/>
    <property type="match status" value="1"/>
</dbReference>
<dbReference type="SUPFAM" id="SSF53850">
    <property type="entry name" value="Periplasmic binding protein-like II"/>
    <property type="match status" value="1"/>
</dbReference>
<feature type="domain" description="SsuA/THI5-like" evidence="1">
    <location>
        <begin position="51"/>
        <end position="256"/>
    </location>
</feature>
<dbReference type="InterPro" id="IPR027939">
    <property type="entry name" value="NMT1/THI5"/>
</dbReference>
<evidence type="ECO:0000259" key="1">
    <source>
        <dbReference type="Pfam" id="PF09084"/>
    </source>
</evidence>